<gene>
    <name evidence="3" type="ORF">DMB68_04000</name>
</gene>
<evidence type="ECO:0000313" key="3">
    <source>
        <dbReference type="EMBL" id="PXY46352.1"/>
    </source>
</evidence>
<reference evidence="3 4" key="1">
    <citation type="submission" date="2018-05" db="EMBL/GenBank/DDBJ databases">
        <title>Flavobacterium sp. strain IMCC34758, incomplete genome.</title>
        <authorList>
            <person name="Joung Y."/>
        </authorList>
    </citation>
    <scope>NUCLEOTIDE SEQUENCE [LARGE SCALE GENOMIC DNA]</scope>
    <source>
        <strain evidence="3 4">IMCC34758</strain>
    </source>
</reference>
<keyword evidence="4" id="KW-1185">Reference proteome</keyword>
<feature type="compositionally biased region" description="Polar residues" evidence="1">
    <location>
        <begin position="87"/>
        <end position="104"/>
    </location>
</feature>
<dbReference type="AlphaFoldDB" id="A0A2V4C6N5"/>
<protein>
    <submittedName>
        <fullName evidence="3">Uncharacterized protein</fullName>
    </submittedName>
</protein>
<sequence>MKKLLILKVAFVLITTGLLLSCKKNDGNTEYSNGIDSTEMTVDTVGPTMDTINANSENGTGTGANGAGTTGATGEGSTGSGSAGTTQKGNTSVRTDSISSDNGK</sequence>
<proteinExistence type="predicted"/>
<dbReference type="RefSeq" id="WP_110345363.1">
    <property type="nucleotide sequence ID" value="NZ_QJHL01000001.1"/>
</dbReference>
<keyword evidence="2" id="KW-0732">Signal</keyword>
<dbReference type="EMBL" id="QJHL01000001">
    <property type="protein sequence ID" value="PXY46352.1"/>
    <property type="molecule type" value="Genomic_DNA"/>
</dbReference>
<feature type="signal peptide" evidence="2">
    <location>
        <begin position="1"/>
        <end position="21"/>
    </location>
</feature>
<dbReference type="Proteomes" id="UP000247681">
    <property type="component" value="Unassembled WGS sequence"/>
</dbReference>
<evidence type="ECO:0000313" key="4">
    <source>
        <dbReference type="Proteomes" id="UP000247681"/>
    </source>
</evidence>
<evidence type="ECO:0000256" key="1">
    <source>
        <dbReference type="SAM" id="MobiDB-lite"/>
    </source>
</evidence>
<evidence type="ECO:0000256" key="2">
    <source>
        <dbReference type="SAM" id="SignalP"/>
    </source>
</evidence>
<dbReference type="PROSITE" id="PS51257">
    <property type="entry name" value="PROKAR_LIPOPROTEIN"/>
    <property type="match status" value="1"/>
</dbReference>
<feature type="compositionally biased region" description="Gly residues" evidence="1">
    <location>
        <begin position="60"/>
        <end position="82"/>
    </location>
</feature>
<organism evidence="3 4">
    <name type="scientific">Flavobacterium hydrophilum</name>
    <dbReference type="NCBI Taxonomy" id="2211445"/>
    <lineage>
        <taxon>Bacteria</taxon>
        <taxon>Pseudomonadati</taxon>
        <taxon>Bacteroidota</taxon>
        <taxon>Flavobacteriia</taxon>
        <taxon>Flavobacteriales</taxon>
        <taxon>Flavobacteriaceae</taxon>
        <taxon>Flavobacterium</taxon>
    </lineage>
</organism>
<feature type="compositionally biased region" description="Polar residues" evidence="1">
    <location>
        <begin position="28"/>
        <end position="41"/>
    </location>
</feature>
<feature type="chain" id="PRO_5015960357" evidence="2">
    <location>
        <begin position="22"/>
        <end position="104"/>
    </location>
</feature>
<feature type="region of interest" description="Disordered" evidence="1">
    <location>
        <begin position="24"/>
        <end position="104"/>
    </location>
</feature>
<comment type="caution">
    <text evidence="3">The sequence shown here is derived from an EMBL/GenBank/DDBJ whole genome shotgun (WGS) entry which is preliminary data.</text>
</comment>
<name>A0A2V4C6N5_9FLAO</name>
<accession>A0A2V4C6N5</accession>
<dbReference type="OrthoDB" id="1364460at2"/>